<evidence type="ECO:0000259" key="5">
    <source>
        <dbReference type="PROSITE" id="PS50927"/>
    </source>
</evidence>
<dbReference type="FunCoup" id="A0A409XCF9">
    <property type="interactions" value="506"/>
</dbReference>
<organism evidence="6 7">
    <name type="scientific">Psilocybe cyanescens</name>
    <dbReference type="NCBI Taxonomy" id="93625"/>
    <lineage>
        <taxon>Eukaryota</taxon>
        <taxon>Fungi</taxon>
        <taxon>Dikarya</taxon>
        <taxon>Basidiomycota</taxon>
        <taxon>Agaricomycotina</taxon>
        <taxon>Agaricomycetes</taxon>
        <taxon>Agaricomycetidae</taxon>
        <taxon>Agaricales</taxon>
        <taxon>Agaricineae</taxon>
        <taxon>Strophariaceae</taxon>
        <taxon>Psilocybe</taxon>
    </lineage>
</organism>
<evidence type="ECO:0000313" key="7">
    <source>
        <dbReference type="Proteomes" id="UP000283269"/>
    </source>
</evidence>
<dbReference type="InterPro" id="IPR013520">
    <property type="entry name" value="Ribonucl_H"/>
</dbReference>
<dbReference type="InterPro" id="IPR001480">
    <property type="entry name" value="Bulb-type_lectin_dom"/>
</dbReference>
<keyword evidence="7" id="KW-1185">Reference proteome</keyword>
<dbReference type="InterPro" id="IPR012337">
    <property type="entry name" value="RNaseH-like_sf"/>
</dbReference>
<keyword evidence="4" id="KW-0269">Exonuclease</keyword>
<dbReference type="OrthoDB" id="270189at2759"/>
<proteinExistence type="inferred from homology"/>
<keyword evidence="3" id="KW-0378">Hydrolase</keyword>
<dbReference type="FunFam" id="3.30.420.10:FF:000003">
    <property type="entry name" value="Oligoribonuclease"/>
    <property type="match status" value="1"/>
</dbReference>
<dbReference type="Gene3D" id="3.30.420.10">
    <property type="entry name" value="Ribonuclease H-like superfamily/Ribonuclease H"/>
    <property type="match status" value="1"/>
</dbReference>
<dbReference type="SUPFAM" id="SSF53098">
    <property type="entry name" value="Ribonuclease H-like"/>
    <property type="match status" value="1"/>
</dbReference>
<comment type="caution">
    <text evidence="6">The sequence shown here is derived from an EMBL/GenBank/DDBJ whole genome shotgun (WGS) entry which is preliminary data.</text>
</comment>
<dbReference type="Proteomes" id="UP000283269">
    <property type="component" value="Unassembled WGS sequence"/>
</dbReference>
<reference evidence="6 7" key="1">
    <citation type="journal article" date="2018" name="Evol. Lett.">
        <title>Horizontal gene cluster transfer increased hallucinogenic mushroom diversity.</title>
        <authorList>
            <person name="Reynolds H.T."/>
            <person name="Vijayakumar V."/>
            <person name="Gluck-Thaler E."/>
            <person name="Korotkin H.B."/>
            <person name="Matheny P.B."/>
            <person name="Slot J.C."/>
        </authorList>
    </citation>
    <scope>NUCLEOTIDE SEQUENCE [LARGE SCALE GENOMIC DNA]</scope>
    <source>
        <strain evidence="6 7">2631</strain>
    </source>
</reference>
<dbReference type="PANTHER" id="PTHR11046">
    <property type="entry name" value="OLIGORIBONUCLEASE, MITOCHONDRIAL"/>
    <property type="match status" value="1"/>
</dbReference>
<dbReference type="CDD" id="cd06135">
    <property type="entry name" value="Orn"/>
    <property type="match status" value="1"/>
</dbReference>
<dbReference type="Pfam" id="PF00929">
    <property type="entry name" value="RNase_T"/>
    <property type="match status" value="1"/>
</dbReference>
<sequence length="259" mass="29066">MNAFVMALQGKARNTQKVQGLLDLGWRADPSNELGTAATSVLDNDRDGAIVVRVTQDPPGARPTTMDHNAGPLVWIDCEMTGLNHQKDKIIEIAVLITNGNLDIVDEGIEYVIKTDKKNLDGMDEWCTEQHGRSGLTKACLESPYELEFVSKKVLEYIKKWIPNDRIGVLAGNSVHADRMFLQAEMPEVVDWLHYRIVDVSSFKEMSRRWYGKAGIPPPSKGSHRALDDIRGSINELRWYRDNIFRSTAVVIASSSSKR</sequence>
<comment type="similarity">
    <text evidence="1">Belongs to the oligoribonuclease family.</text>
</comment>
<keyword evidence="2" id="KW-0540">Nuclease</keyword>
<evidence type="ECO:0000256" key="4">
    <source>
        <dbReference type="ARBA" id="ARBA00022839"/>
    </source>
</evidence>
<protein>
    <recommendedName>
        <fullName evidence="5">Bulb-type lectin domain-containing protein</fullName>
    </recommendedName>
</protein>
<dbReference type="InterPro" id="IPR036397">
    <property type="entry name" value="RNaseH_sf"/>
</dbReference>
<feature type="domain" description="Bulb-type lectin" evidence="5">
    <location>
        <begin position="1"/>
        <end position="117"/>
    </location>
</feature>
<gene>
    <name evidence="6" type="ORF">CVT25_011589</name>
</gene>
<dbReference type="PROSITE" id="PS50927">
    <property type="entry name" value="BULB_LECTIN"/>
    <property type="match status" value="1"/>
</dbReference>
<dbReference type="EMBL" id="NHYD01002079">
    <property type="protein sequence ID" value="PPQ88463.1"/>
    <property type="molecule type" value="Genomic_DNA"/>
</dbReference>
<dbReference type="GO" id="GO:0000175">
    <property type="term" value="F:3'-5'-RNA exonuclease activity"/>
    <property type="evidence" value="ECO:0007669"/>
    <property type="project" value="InterPro"/>
</dbReference>
<evidence type="ECO:0000256" key="3">
    <source>
        <dbReference type="ARBA" id="ARBA00022801"/>
    </source>
</evidence>
<dbReference type="PANTHER" id="PTHR11046:SF0">
    <property type="entry name" value="OLIGORIBONUCLEASE, MITOCHONDRIAL"/>
    <property type="match status" value="1"/>
</dbReference>
<dbReference type="STRING" id="93625.A0A409XCF9"/>
<dbReference type="InterPro" id="IPR022894">
    <property type="entry name" value="Oligoribonuclease"/>
</dbReference>
<name>A0A409XCF9_PSICY</name>
<dbReference type="InParanoid" id="A0A409XCF9"/>
<dbReference type="SMART" id="SM00479">
    <property type="entry name" value="EXOIII"/>
    <property type="match status" value="1"/>
</dbReference>
<dbReference type="GO" id="GO:0005739">
    <property type="term" value="C:mitochondrion"/>
    <property type="evidence" value="ECO:0007669"/>
    <property type="project" value="TreeGrafter"/>
</dbReference>
<dbReference type="GO" id="GO:0003676">
    <property type="term" value="F:nucleic acid binding"/>
    <property type="evidence" value="ECO:0007669"/>
    <property type="project" value="InterPro"/>
</dbReference>
<accession>A0A409XCF9</accession>
<evidence type="ECO:0000313" key="6">
    <source>
        <dbReference type="EMBL" id="PPQ88463.1"/>
    </source>
</evidence>
<dbReference type="NCBIfam" id="NF003765">
    <property type="entry name" value="PRK05359.1"/>
    <property type="match status" value="1"/>
</dbReference>
<dbReference type="AlphaFoldDB" id="A0A409XCF9"/>
<evidence type="ECO:0000256" key="2">
    <source>
        <dbReference type="ARBA" id="ARBA00022722"/>
    </source>
</evidence>
<evidence type="ECO:0000256" key="1">
    <source>
        <dbReference type="ARBA" id="ARBA00009921"/>
    </source>
</evidence>